<dbReference type="CDD" id="cd18093">
    <property type="entry name" value="SpoU-like_TrmJ"/>
    <property type="match status" value="1"/>
</dbReference>
<sequence>MNNFHIILIEPQESLNIGSVARAMQNLGFEHLHLVAPRGYDRERACVTARDASVLLDTMTIHESFTEAIAPMQEVVGLALRKGENPAHYVSLPQWSEKLTQRADRTTALVFGPEDDDLRHEHLNLCRWVVRIPTTAAYPSFNLAQSVLLTLYEITRSLPESLALAPTLADAPTENEFVQLDRHLDGVMAASGFVRPGTPAPVPALVKSLLRRCDPTRHELSVLLALFSRVHKNLPPAP</sequence>
<evidence type="ECO:0000259" key="5">
    <source>
        <dbReference type="Pfam" id="PF00588"/>
    </source>
</evidence>
<proteinExistence type="inferred from homology"/>
<dbReference type="SUPFAM" id="SSF75217">
    <property type="entry name" value="alpha/beta knot"/>
    <property type="match status" value="1"/>
</dbReference>
<dbReference type="EC" id="2.1.1.-" evidence="6"/>
<keyword evidence="7" id="KW-1185">Reference proteome</keyword>
<dbReference type="AlphaFoldDB" id="A0A7W9SMF3"/>
<dbReference type="InterPro" id="IPR004384">
    <property type="entry name" value="RNA_MeTrfase_TrmJ/LasT"/>
</dbReference>
<gene>
    <name evidence="6" type="ORF">HNQ39_001088</name>
</gene>
<evidence type="ECO:0000313" key="6">
    <source>
        <dbReference type="EMBL" id="MBB6049326.1"/>
    </source>
</evidence>
<comment type="caution">
    <text evidence="6">The sequence shown here is derived from an EMBL/GenBank/DDBJ whole genome shotgun (WGS) entry which is preliminary data.</text>
</comment>
<name>A0A7W9SMF3_ARMRO</name>
<dbReference type="GO" id="GO:0008173">
    <property type="term" value="F:RNA methyltransferase activity"/>
    <property type="evidence" value="ECO:0007669"/>
    <property type="project" value="InterPro"/>
</dbReference>
<dbReference type="PANTHER" id="PTHR42786">
    <property type="entry name" value="TRNA/RRNA METHYLTRANSFERASE"/>
    <property type="match status" value="1"/>
</dbReference>
<keyword evidence="2 6" id="KW-0489">Methyltransferase</keyword>
<evidence type="ECO:0000313" key="7">
    <source>
        <dbReference type="Proteomes" id="UP000520814"/>
    </source>
</evidence>
<evidence type="ECO:0000256" key="4">
    <source>
        <dbReference type="ARBA" id="ARBA00022691"/>
    </source>
</evidence>
<dbReference type="Gene3D" id="3.40.1280.10">
    <property type="match status" value="1"/>
</dbReference>
<evidence type="ECO:0000256" key="3">
    <source>
        <dbReference type="ARBA" id="ARBA00022679"/>
    </source>
</evidence>
<dbReference type="Gene3D" id="1.10.8.590">
    <property type="match status" value="1"/>
</dbReference>
<dbReference type="Proteomes" id="UP000520814">
    <property type="component" value="Unassembled WGS sequence"/>
</dbReference>
<dbReference type="InterPro" id="IPR029028">
    <property type="entry name" value="Alpha/beta_knot_MTases"/>
</dbReference>
<evidence type="ECO:0000256" key="1">
    <source>
        <dbReference type="ARBA" id="ARBA00007228"/>
    </source>
</evidence>
<dbReference type="EMBL" id="JACHGW010000001">
    <property type="protein sequence ID" value="MBB6049326.1"/>
    <property type="molecule type" value="Genomic_DNA"/>
</dbReference>
<organism evidence="6 7">
    <name type="scientific">Armatimonas rosea</name>
    <dbReference type="NCBI Taxonomy" id="685828"/>
    <lineage>
        <taxon>Bacteria</taxon>
        <taxon>Bacillati</taxon>
        <taxon>Armatimonadota</taxon>
        <taxon>Armatimonadia</taxon>
        <taxon>Armatimonadales</taxon>
        <taxon>Armatimonadaceae</taxon>
        <taxon>Armatimonas</taxon>
    </lineage>
</organism>
<protein>
    <submittedName>
        <fullName evidence="6">tRNA/rRNA methyltransferase</fullName>
        <ecNumber evidence="6">2.1.1.-</ecNumber>
    </submittedName>
</protein>
<dbReference type="GO" id="GO:0002128">
    <property type="term" value="P:tRNA nucleoside ribose methylation"/>
    <property type="evidence" value="ECO:0007669"/>
    <property type="project" value="TreeGrafter"/>
</dbReference>
<feature type="domain" description="tRNA/rRNA methyltransferase SpoU type" evidence="5">
    <location>
        <begin position="4"/>
        <end position="152"/>
    </location>
</feature>
<dbReference type="InterPro" id="IPR029026">
    <property type="entry name" value="tRNA_m1G_MTases_N"/>
</dbReference>
<dbReference type="GO" id="GO:0003723">
    <property type="term" value="F:RNA binding"/>
    <property type="evidence" value="ECO:0007669"/>
    <property type="project" value="InterPro"/>
</dbReference>
<accession>A0A7W9SMF3</accession>
<keyword evidence="3 6" id="KW-0808">Transferase</keyword>
<dbReference type="InterPro" id="IPR001537">
    <property type="entry name" value="SpoU_MeTrfase"/>
</dbReference>
<dbReference type="GO" id="GO:0005829">
    <property type="term" value="C:cytosol"/>
    <property type="evidence" value="ECO:0007669"/>
    <property type="project" value="TreeGrafter"/>
</dbReference>
<dbReference type="PIRSF" id="PIRSF004808">
    <property type="entry name" value="LasT"/>
    <property type="match status" value="1"/>
</dbReference>
<dbReference type="PANTHER" id="PTHR42786:SF2">
    <property type="entry name" value="TRNA (CYTIDINE_URIDINE-2'-O-)-METHYLTRANSFERASE TRMJ"/>
    <property type="match status" value="1"/>
</dbReference>
<evidence type="ECO:0000256" key="2">
    <source>
        <dbReference type="ARBA" id="ARBA00022603"/>
    </source>
</evidence>
<reference evidence="6 7" key="1">
    <citation type="submission" date="2020-08" db="EMBL/GenBank/DDBJ databases">
        <title>Genomic Encyclopedia of Type Strains, Phase IV (KMG-IV): sequencing the most valuable type-strain genomes for metagenomic binning, comparative biology and taxonomic classification.</title>
        <authorList>
            <person name="Goeker M."/>
        </authorList>
    </citation>
    <scope>NUCLEOTIDE SEQUENCE [LARGE SCALE GENOMIC DNA]</scope>
    <source>
        <strain evidence="6 7">DSM 23562</strain>
    </source>
</reference>
<dbReference type="RefSeq" id="WP_184192937.1">
    <property type="nucleotide sequence ID" value="NZ_JACHGW010000001.1"/>
</dbReference>
<keyword evidence="4" id="KW-0949">S-adenosyl-L-methionine</keyword>
<comment type="similarity">
    <text evidence="1">Belongs to the class IV-like SAM-binding methyltransferase superfamily. RNA methyltransferase TrmH family.</text>
</comment>
<dbReference type="Pfam" id="PF00588">
    <property type="entry name" value="SpoU_methylase"/>
    <property type="match status" value="1"/>
</dbReference>